<dbReference type="EMBL" id="OZ037945">
    <property type="protein sequence ID" value="CAL1700840.1"/>
    <property type="molecule type" value="Genomic_DNA"/>
</dbReference>
<feature type="region of interest" description="Disordered" evidence="1">
    <location>
        <begin position="38"/>
        <end position="63"/>
    </location>
</feature>
<proteinExistence type="predicted"/>
<evidence type="ECO:0000256" key="1">
    <source>
        <dbReference type="SAM" id="MobiDB-lite"/>
    </source>
</evidence>
<dbReference type="Pfam" id="PF13638">
    <property type="entry name" value="PIN_4"/>
    <property type="match status" value="1"/>
</dbReference>
<feature type="compositionally biased region" description="Polar residues" evidence="1">
    <location>
        <begin position="50"/>
        <end position="61"/>
    </location>
</feature>
<feature type="domain" description="PIN" evidence="2">
    <location>
        <begin position="92"/>
        <end position="225"/>
    </location>
</feature>
<evidence type="ECO:0000313" key="4">
    <source>
        <dbReference type="Proteomes" id="UP001497453"/>
    </source>
</evidence>
<dbReference type="Proteomes" id="UP001497453">
    <property type="component" value="Chromosome 2"/>
</dbReference>
<dbReference type="SMART" id="SM00670">
    <property type="entry name" value="PINc"/>
    <property type="match status" value="1"/>
</dbReference>
<gene>
    <name evidence="3" type="ORF">GFSPODELE1_LOCUS3311</name>
</gene>
<dbReference type="SUPFAM" id="SSF88723">
    <property type="entry name" value="PIN domain-like"/>
    <property type="match status" value="1"/>
</dbReference>
<dbReference type="InterPro" id="IPR029060">
    <property type="entry name" value="PIN-like_dom_sf"/>
</dbReference>
<evidence type="ECO:0000313" key="3">
    <source>
        <dbReference type="EMBL" id="CAL1700840.1"/>
    </source>
</evidence>
<dbReference type="InterPro" id="IPR002716">
    <property type="entry name" value="PIN_dom"/>
</dbReference>
<reference evidence="4" key="1">
    <citation type="submission" date="2024-04" db="EMBL/GenBank/DDBJ databases">
        <authorList>
            <person name="Shaw F."/>
            <person name="Minotto A."/>
        </authorList>
    </citation>
    <scope>NUCLEOTIDE SEQUENCE [LARGE SCALE GENOMIC DNA]</scope>
</reference>
<name>A0ABP1CYX1_9APHY</name>
<evidence type="ECO:0000259" key="2">
    <source>
        <dbReference type="SMART" id="SM00670"/>
    </source>
</evidence>
<dbReference type="CDD" id="cd18727">
    <property type="entry name" value="PIN_Swt1-like"/>
    <property type="match status" value="1"/>
</dbReference>
<protein>
    <recommendedName>
        <fullName evidence="2">PIN domain-containing protein</fullName>
    </recommendedName>
</protein>
<keyword evidence="4" id="KW-1185">Reference proteome</keyword>
<dbReference type="Gene3D" id="3.40.50.1010">
    <property type="entry name" value="5'-nuclease"/>
    <property type="match status" value="1"/>
</dbReference>
<dbReference type="PANTHER" id="PTHR16161:SF0">
    <property type="entry name" value="TRANSCRIPTIONAL PROTEIN SWT1"/>
    <property type="match status" value="1"/>
</dbReference>
<feature type="region of interest" description="Disordered" evidence="1">
    <location>
        <begin position="273"/>
        <end position="295"/>
    </location>
</feature>
<organism evidence="3 4">
    <name type="scientific">Somion occarium</name>
    <dbReference type="NCBI Taxonomy" id="3059160"/>
    <lineage>
        <taxon>Eukaryota</taxon>
        <taxon>Fungi</taxon>
        <taxon>Dikarya</taxon>
        <taxon>Basidiomycota</taxon>
        <taxon>Agaricomycotina</taxon>
        <taxon>Agaricomycetes</taxon>
        <taxon>Polyporales</taxon>
        <taxon>Cerrenaceae</taxon>
        <taxon>Somion</taxon>
    </lineage>
</organism>
<sequence length="454" mass="51390">MSVTNFNPQNQYSSWGAGSWNEWPQYSASVQQQPLARNAGYSNIPPEPNTEGNHANATTSRAFRRDNTLDRISQFANEDVEMTDVVASDVNRYLIVDTNFLIDHLAVLKRFSQDLEELASNVRFAHLVSGLQIIVPSVVLSELDGLKKREELRWFAQTASTWLLEKSKERGLVKVQSRKETLPSSTLSVGEVDHRKNDLAIFDCCQFFATKGRVCLVSADKNLSIECEANGMIGIFTIKPPQGRWTSRALAYAIYGEGIPGSCFHGTESGPGYKYGPSAAQPGRSQPPTVLDEEPMDIDEDLSDNARPEDFEPSHALDALHIQIIEHFTLVLKEVAERVRRANGDLLPPTDSHHAPSYRRKPFHLWRVGDCLEYLDSKKRLRARSPSLRVFLLRRNEDRGWRRGQDWSRQDWVIAMQSLEEIGQLFDEGLVLDSLESLSPHVDWIFKQPMRPTG</sequence>
<dbReference type="PANTHER" id="PTHR16161">
    <property type="entry name" value="TRANSCRIPTIONAL PROTEIN SWT1"/>
    <property type="match status" value="1"/>
</dbReference>
<dbReference type="InterPro" id="IPR052626">
    <property type="entry name" value="SWT1_Regulator"/>
</dbReference>
<accession>A0ABP1CYX1</accession>